<name>A0AAU8A5M1_9FIRM</name>
<dbReference type="AlphaFoldDB" id="A0AAU8A5M1"/>
<sequence length="195" mass="20787">MSGGLLAAALLPILGSMILNGGKKKRRPNQLGLPSFRGVLEVKSAVEGRIRFRVPFLKGNEAMAAQAKRQIERLTAVGEAVVNPETGSLLVRYEPQAVQPQLLEAAVIKLLGLEEAAQASGGSVLGKECRTFADAMNHAVADKTGGLFDLNFLVSALMIGAGVFQVMRNPSMMPNGYTLLRWGTNQLLGRGGRCE</sequence>
<gene>
    <name evidence="1" type="ORF">PUP29_07915</name>
</gene>
<reference evidence="1" key="1">
    <citation type="submission" date="2023-02" db="EMBL/GenBank/DDBJ databases">
        <title>Gut commensal Christensenella minuta modulates host metabolism via a new class of secondary bile acids.</title>
        <authorList>
            <person name="Liu C."/>
        </authorList>
    </citation>
    <scope>NUCLEOTIDE SEQUENCE</scope>
    <source>
        <strain evidence="1">CA70</strain>
    </source>
</reference>
<proteinExistence type="predicted"/>
<organism evidence="1">
    <name type="scientific">Christensenella massiliensis</name>
    <dbReference type="NCBI Taxonomy" id="1805714"/>
    <lineage>
        <taxon>Bacteria</taxon>
        <taxon>Bacillati</taxon>
        <taxon>Bacillota</taxon>
        <taxon>Clostridia</taxon>
        <taxon>Christensenellales</taxon>
        <taxon>Christensenellaceae</taxon>
        <taxon>Christensenella</taxon>
    </lineage>
</organism>
<dbReference type="EMBL" id="CP117826">
    <property type="protein sequence ID" value="XCC61455.1"/>
    <property type="molecule type" value="Genomic_DNA"/>
</dbReference>
<evidence type="ECO:0008006" key="2">
    <source>
        <dbReference type="Google" id="ProtNLM"/>
    </source>
</evidence>
<protein>
    <recommendedName>
        <fullName evidence="2">Heavy-metal-associated domain-containing protein</fullName>
    </recommendedName>
</protein>
<evidence type="ECO:0000313" key="1">
    <source>
        <dbReference type="EMBL" id="XCC61455.1"/>
    </source>
</evidence>
<dbReference type="RefSeq" id="WP_079546379.1">
    <property type="nucleotide sequence ID" value="NZ_CP117826.1"/>
</dbReference>
<dbReference type="Pfam" id="PF19991">
    <property type="entry name" value="HMA_2"/>
    <property type="match status" value="1"/>
</dbReference>
<accession>A0AAU8A5M1</accession>